<dbReference type="GO" id="GO:0005886">
    <property type="term" value="C:plasma membrane"/>
    <property type="evidence" value="ECO:0007669"/>
    <property type="project" value="UniProtKB-SubCell"/>
</dbReference>
<dbReference type="InterPro" id="IPR006301">
    <property type="entry name" value="FlhA"/>
</dbReference>
<name>A0A7C1XK41_THERO</name>
<keyword evidence="4 7" id="KW-0812">Transmembrane</keyword>
<dbReference type="NCBIfam" id="TIGR01398">
    <property type="entry name" value="FlhA"/>
    <property type="match status" value="1"/>
</dbReference>
<dbReference type="AlphaFoldDB" id="A0A7C1XK41"/>
<comment type="caution">
    <text evidence="8">The sequence shown here is derived from an EMBL/GenBank/DDBJ whole genome shotgun (WGS) entry which is preliminary data.</text>
</comment>
<dbReference type="GO" id="GO:0044780">
    <property type="term" value="P:bacterial-type flagellum assembly"/>
    <property type="evidence" value="ECO:0007669"/>
    <property type="project" value="InterPro"/>
</dbReference>
<dbReference type="InterPro" id="IPR042194">
    <property type="entry name" value="FHIPEP_1"/>
</dbReference>
<gene>
    <name evidence="7 8" type="primary">flhA</name>
    <name evidence="8" type="ORF">ENP47_11945</name>
</gene>
<evidence type="ECO:0000256" key="1">
    <source>
        <dbReference type="ARBA" id="ARBA00004651"/>
    </source>
</evidence>
<dbReference type="InterPro" id="IPR042193">
    <property type="entry name" value="FHIPEP_3"/>
</dbReference>
<keyword evidence="8" id="KW-0969">Cilium</keyword>
<comment type="function">
    <text evidence="7">Required for formation of the rod structure of the flagellar apparatus. Together with FliI and FliH, may constitute the export apparatus of flagellin.</text>
</comment>
<dbReference type="GO" id="GO:0009306">
    <property type="term" value="P:protein secretion"/>
    <property type="evidence" value="ECO:0007669"/>
    <property type="project" value="InterPro"/>
</dbReference>
<protein>
    <recommendedName>
        <fullName evidence="7">Flagellar biosynthesis protein FlhA</fullName>
    </recommendedName>
</protein>
<feature type="transmembrane region" description="Helical" evidence="7">
    <location>
        <begin position="82"/>
        <end position="103"/>
    </location>
</feature>
<sequence>MASAPASRTNTVEPVSGLRRLVRYSDVALAAGVVAIVALMILPVPAHVLDILITTNIALALTILLVSLYIQEPLQFSAFPTVLLLATLFRLALNITSTRLILLQGNAGEVINAFGRFVVGGNYVVGIVVFVILVVIQFVVITNGAGRVAEVAARFTLDAMPGKQMAIDADLNAGLIGEEEARRRRQEIAREADFYGAMDGASKFVKGDAIAGIVIILINILGGIAIGALQRGMPLGEALRTYALLTVGDGLVTQIPALLISTATGIIVTRSASDANLGLDVARQIFSAPRALAIAGVLLAVLGLAPGLPAPPFFLGAVGMLGAALALRRPQQQPSAEAARPAPDTEETLPEVTPVDPLELEIGYGLIPLVDQTAGGQLLRRITLLRKQIAQELGFVMPTVRIRDNLALRPNEYRILVRGIKAGEGEVYPDRLMAMTTTGEAPQLEGLVAREPAFGLPAVWIPEGQRAAAEAQGYAVVDAASVITTHLSEVVRQHAAALLRRQDVQRLLDTVRREHPAVVDELVPHLLSLSEVHQVLQLLLAEQVPIRDLVTILEVLGNHARTVRNVYVLAEHVRHALAAALTQQYIAPDGTLGAIVLHPELAGQLSETIHQSDEGPQLALAPERLQALLAAVAQEMERVAALGYQPVLLVPASLRAALSRTLRRSLPNLAVLAYQEVVPTVRVQVLGTVRG</sequence>
<dbReference type="PANTHER" id="PTHR30161">
    <property type="entry name" value="FLAGELLAR EXPORT PROTEIN, MEMBRANE FLHA SUBUNIT-RELATED"/>
    <property type="match status" value="1"/>
</dbReference>
<evidence type="ECO:0000256" key="2">
    <source>
        <dbReference type="ARBA" id="ARBA00008835"/>
    </source>
</evidence>
<keyword evidence="7" id="KW-1006">Bacterial flagellum protein export</keyword>
<dbReference type="InterPro" id="IPR025505">
    <property type="entry name" value="FHIPEP_CS"/>
</dbReference>
<reference evidence="8" key="1">
    <citation type="journal article" date="2020" name="mSystems">
        <title>Genome- and Community-Level Interaction Insights into Carbon Utilization and Element Cycling Functions of Hydrothermarchaeota in Hydrothermal Sediment.</title>
        <authorList>
            <person name="Zhou Z."/>
            <person name="Liu Y."/>
            <person name="Xu W."/>
            <person name="Pan J."/>
            <person name="Luo Z.H."/>
            <person name="Li M."/>
        </authorList>
    </citation>
    <scope>NUCLEOTIDE SEQUENCE [LARGE SCALE GENOMIC DNA]</scope>
    <source>
        <strain evidence="8">SpSt-222</strain>
    </source>
</reference>
<comment type="subcellular location">
    <subcellularLocation>
        <location evidence="1 7">Cell membrane</location>
        <topology evidence="1 7">Multi-pass membrane protein</topology>
    </subcellularLocation>
</comment>
<keyword evidence="7" id="KW-1005">Bacterial flagellum biogenesis</keyword>
<dbReference type="InterPro" id="IPR001712">
    <property type="entry name" value="T3SS_FHIPEP"/>
</dbReference>
<evidence type="ECO:0000256" key="3">
    <source>
        <dbReference type="ARBA" id="ARBA00022475"/>
    </source>
</evidence>
<feature type="transmembrane region" description="Helical" evidence="7">
    <location>
        <begin position="250"/>
        <end position="269"/>
    </location>
</feature>
<comment type="similarity">
    <text evidence="2 7">Belongs to the FHIPEP (flagella/HR/invasion proteins export pore) family.</text>
</comment>
<feature type="transmembrane region" description="Helical" evidence="7">
    <location>
        <begin position="209"/>
        <end position="230"/>
    </location>
</feature>
<dbReference type="PRINTS" id="PR00949">
    <property type="entry name" value="TYPE3IMAPROT"/>
</dbReference>
<feature type="transmembrane region" description="Helical" evidence="7">
    <location>
        <begin position="123"/>
        <end position="145"/>
    </location>
</feature>
<keyword evidence="5 7" id="KW-1133">Transmembrane helix</keyword>
<proteinExistence type="inferred from homology"/>
<feature type="transmembrane region" description="Helical" evidence="7">
    <location>
        <begin position="21"/>
        <end position="42"/>
    </location>
</feature>
<keyword evidence="3 7" id="KW-1003">Cell membrane</keyword>
<keyword evidence="7" id="KW-0813">Transport</keyword>
<dbReference type="Gene3D" id="3.40.30.60">
    <property type="entry name" value="FHIPEP family, domain 1"/>
    <property type="match status" value="1"/>
</dbReference>
<keyword evidence="7" id="KW-0653">Protein transport</keyword>
<evidence type="ECO:0000256" key="5">
    <source>
        <dbReference type="ARBA" id="ARBA00022989"/>
    </source>
</evidence>
<keyword evidence="6 7" id="KW-0472">Membrane</keyword>
<dbReference type="PANTHER" id="PTHR30161:SF1">
    <property type="entry name" value="FLAGELLAR BIOSYNTHESIS PROTEIN FLHA-RELATED"/>
    <property type="match status" value="1"/>
</dbReference>
<dbReference type="Gene3D" id="3.40.50.12790">
    <property type="entry name" value="FHIPEP family, domain 4"/>
    <property type="match status" value="1"/>
</dbReference>
<dbReference type="Gene3D" id="1.10.8.540">
    <property type="entry name" value="FHIPEP family, domain 3"/>
    <property type="match status" value="1"/>
</dbReference>
<keyword evidence="8" id="KW-0966">Cell projection</keyword>
<keyword evidence="8" id="KW-0282">Flagellum</keyword>
<evidence type="ECO:0000256" key="4">
    <source>
        <dbReference type="ARBA" id="ARBA00022692"/>
    </source>
</evidence>
<feature type="transmembrane region" description="Helical" evidence="7">
    <location>
        <begin position="281"/>
        <end position="304"/>
    </location>
</feature>
<dbReference type="PROSITE" id="PS00994">
    <property type="entry name" value="FHIPEP"/>
    <property type="match status" value="1"/>
</dbReference>
<dbReference type="PIRSF" id="PIRSF005419">
    <property type="entry name" value="FlhA"/>
    <property type="match status" value="1"/>
</dbReference>
<dbReference type="EMBL" id="DSJL01000011">
    <property type="protein sequence ID" value="HEF66289.1"/>
    <property type="molecule type" value="Genomic_DNA"/>
</dbReference>
<feature type="transmembrane region" description="Helical" evidence="7">
    <location>
        <begin position="48"/>
        <end position="70"/>
    </location>
</feature>
<evidence type="ECO:0000256" key="6">
    <source>
        <dbReference type="ARBA" id="ARBA00023136"/>
    </source>
</evidence>
<evidence type="ECO:0000313" key="8">
    <source>
        <dbReference type="EMBL" id="HEF66289.1"/>
    </source>
</evidence>
<dbReference type="InterPro" id="IPR042196">
    <property type="entry name" value="FHIPEP_4"/>
</dbReference>
<dbReference type="Pfam" id="PF00771">
    <property type="entry name" value="FHIPEP"/>
    <property type="match status" value="1"/>
</dbReference>
<evidence type="ECO:0000256" key="7">
    <source>
        <dbReference type="RuleBase" id="RU364093"/>
    </source>
</evidence>
<organism evidence="8">
    <name type="scientific">Thermomicrobium roseum</name>
    <dbReference type="NCBI Taxonomy" id="500"/>
    <lineage>
        <taxon>Bacteria</taxon>
        <taxon>Pseudomonadati</taxon>
        <taxon>Thermomicrobiota</taxon>
        <taxon>Thermomicrobia</taxon>
        <taxon>Thermomicrobiales</taxon>
        <taxon>Thermomicrobiaceae</taxon>
        <taxon>Thermomicrobium</taxon>
    </lineage>
</organism>
<accession>A0A7C1XK41</accession>